<keyword evidence="6" id="KW-1185">Reference proteome</keyword>
<dbReference type="PANTHER" id="PTHR43178">
    <property type="entry name" value="DIHYDROLIPOAMIDE ACETYLTRANSFERASE COMPONENT OF PYRUVATE DEHYDROGENASE COMPLEX"/>
    <property type="match status" value="1"/>
</dbReference>
<dbReference type="Gene3D" id="3.30.559.10">
    <property type="entry name" value="Chloramphenicol acetyltransferase-like domain"/>
    <property type="match status" value="1"/>
</dbReference>
<evidence type="ECO:0000313" key="5">
    <source>
        <dbReference type="EMBL" id="KAH9305609.1"/>
    </source>
</evidence>
<evidence type="ECO:0000256" key="3">
    <source>
        <dbReference type="ARBA" id="ARBA00023315"/>
    </source>
</evidence>
<dbReference type="InterPro" id="IPR001078">
    <property type="entry name" value="2-oxoacid_DH_actylTfrase"/>
</dbReference>
<comment type="cofactor">
    <cofactor evidence="1">
        <name>(R)-lipoate</name>
        <dbReference type="ChEBI" id="CHEBI:83088"/>
    </cofactor>
</comment>
<proteinExistence type="predicted"/>
<keyword evidence="3" id="KW-0012">Acyltransferase</keyword>
<dbReference type="Pfam" id="PF00198">
    <property type="entry name" value="2-oxoacid_dh"/>
    <property type="match status" value="1"/>
</dbReference>
<accession>A0AA38FKC8</accession>
<dbReference type="AlphaFoldDB" id="A0AA38FKC8"/>
<dbReference type="GO" id="GO:0016407">
    <property type="term" value="F:acetyltransferase activity"/>
    <property type="evidence" value="ECO:0007669"/>
    <property type="project" value="TreeGrafter"/>
</dbReference>
<dbReference type="OMA" id="AWIFIHL"/>
<feature type="domain" description="2-oxoacid dehydrogenase acyltransferase catalytic" evidence="4">
    <location>
        <begin position="1"/>
        <end position="110"/>
    </location>
</feature>
<reference evidence="5 6" key="1">
    <citation type="journal article" date="2021" name="Nat. Plants">
        <title>The Taxus genome provides insights into paclitaxel biosynthesis.</title>
        <authorList>
            <person name="Xiong X."/>
            <person name="Gou J."/>
            <person name="Liao Q."/>
            <person name="Li Y."/>
            <person name="Zhou Q."/>
            <person name="Bi G."/>
            <person name="Li C."/>
            <person name="Du R."/>
            <person name="Wang X."/>
            <person name="Sun T."/>
            <person name="Guo L."/>
            <person name="Liang H."/>
            <person name="Lu P."/>
            <person name="Wu Y."/>
            <person name="Zhang Z."/>
            <person name="Ro D.K."/>
            <person name="Shang Y."/>
            <person name="Huang S."/>
            <person name="Yan J."/>
        </authorList>
    </citation>
    <scope>NUCLEOTIDE SEQUENCE [LARGE SCALE GENOMIC DNA]</scope>
    <source>
        <strain evidence="5">Ta-2019</strain>
    </source>
</reference>
<name>A0AA38FKC8_TAXCH</name>
<dbReference type="GO" id="GO:0005739">
    <property type="term" value="C:mitochondrion"/>
    <property type="evidence" value="ECO:0007669"/>
    <property type="project" value="TreeGrafter"/>
</dbReference>
<dbReference type="EMBL" id="JAHRHJ020000008">
    <property type="protein sequence ID" value="KAH9305609.1"/>
    <property type="molecule type" value="Genomic_DNA"/>
</dbReference>
<dbReference type="Proteomes" id="UP000824469">
    <property type="component" value="Unassembled WGS sequence"/>
</dbReference>
<feature type="non-terminal residue" evidence="5">
    <location>
        <position position="1"/>
    </location>
</feature>
<sequence length="113" mass="12226">ITKELRRLIQGASNNRLSSDDVSGGTITVSNFGAIGGKFGSPLLNLPEIAIIAIGRIQKLPRFSDDGTVHPASVMNVTFGADHRVIDGAAVANFCNKWRLLIENPEHLLLHLR</sequence>
<evidence type="ECO:0000313" key="6">
    <source>
        <dbReference type="Proteomes" id="UP000824469"/>
    </source>
</evidence>
<evidence type="ECO:0000256" key="1">
    <source>
        <dbReference type="ARBA" id="ARBA00001938"/>
    </source>
</evidence>
<organism evidence="5 6">
    <name type="scientific">Taxus chinensis</name>
    <name type="common">Chinese yew</name>
    <name type="synonym">Taxus wallichiana var. chinensis</name>
    <dbReference type="NCBI Taxonomy" id="29808"/>
    <lineage>
        <taxon>Eukaryota</taxon>
        <taxon>Viridiplantae</taxon>
        <taxon>Streptophyta</taxon>
        <taxon>Embryophyta</taxon>
        <taxon>Tracheophyta</taxon>
        <taxon>Spermatophyta</taxon>
        <taxon>Pinopsida</taxon>
        <taxon>Pinidae</taxon>
        <taxon>Conifers II</taxon>
        <taxon>Cupressales</taxon>
        <taxon>Taxaceae</taxon>
        <taxon>Taxus</taxon>
    </lineage>
</organism>
<gene>
    <name evidence="5" type="ORF">KI387_010013</name>
</gene>
<comment type="caution">
    <text evidence="5">The sequence shown here is derived from an EMBL/GenBank/DDBJ whole genome shotgun (WGS) entry which is preliminary data.</text>
</comment>
<evidence type="ECO:0000256" key="2">
    <source>
        <dbReference type="ARBA" id="ARBA00022679"/>
    </source>
</evidence>
<dbReference type="PANTHER" id="PTHR43178:SF14">
    <property type="entry name" value="LIPOAMIDE ACYLTRANSFERASE COMPONENT OF BRANCHED-CHAIN ALPHA-KETO ACID DEHYDROGENASE COMPLEX, MITOCHONDRIAL"/>
    <property type="match status" value="1"/>
</dbReference>
<dbReference type="SUPFAM" id="SSF52777">
    <property type="entry name" value="CoA-dependent acyltransferases"/>
    <property type="match status" value="1"/>
</dbReference>
<dbReference type="InterPro" id="IPR023213">
    <property type="entry name" value="CAT-like_dom_sf"/>
</dbReference>
<keyword evidence="2" id="KW-0808">Transferase</keyword>
<evidence type="ECO:0000259" key="4">
    <source>
        <dbReference type="Pfam" id="PF00198"/>
    </source>
</evidence>
<dbReference type="InterPro" id="IPR050743">
    <property type="entry name" value="2-oxoacid_DH_E2_comp"/>
</dbReference>
<dbReference type="GO" id="GO:0031405">
    <property type="term" value="F:lipoic acid binding"/>
    <property type="evidence" value="ECO:0007669"/>
    <property type="project" value="TreeGrafter"/>
</dbReference>
<protein>
    <recommendedName>
        <fullName evidence="4">2-oxoacid dehydrogenase acyltransferase catalytic domain-containing protein</fullName>
    </recommendedName>
</protein>